<evidence type="ECO:0000313" key="3">
    <source>
        <dbReference type="Proteomes" id="UP001314170"/>
    </source>
</evidence>
<dbReference type="Proteomes" id="UP001314170">
    <property type="component" value="Unassembled WGS sequence"/>
</dbReference>
<feature type="compositionally biased region" description="Polar residues" evidence="1">
    <location>
        <begin position="1467"/>
        <end position="1477"/>
    </location>
</feature>
<dbReference type="GO" id="GO:0005634">
    <property type="term" value="C:nucleus"/>
    <property type="evidence" value="ECO:0007669"/>
    <property type="project" value="TreeGrafter"/>
</dbReference>
<feature type="compositionally biased region" description="Basic residues" evidence="1">
    <location>
        <begin position="131"/>
        <end position="142"/>
    </location>
</feature>
<feature type="region of interest" description="Disordered" evidence="1">
    <location>
        <begin position="426"/>
        <end position="465"/>
    </location>
</feature>
<dbReference type="EMBL" id="CAWUPB010001173">
    <property type="protein sequence ID" value="CAK7346906.1"/>
    <property type="molecule type" value="Genomic_DNA"/>
</dbReference>
<protein>
    <submittedName>
        <fullName evidence="2">Uncharacterized protein</fullName>
    </submittedName>
</protein>
<reference evidence="2 3" key="1">
    <citation type="submission" date="2024-01" db="EMBL/GenBank/DDBJ databases">
        <authorList>
            <person name="Waweru B."/>
        </authorList>
    </citation>
    <scope>NUCLEOTIDE SEQUENCE [LARGE SCALE GENOMIC DNA]</scope>
</reference>
<feature type="region of interest" description="Disordered" evidence="1">
    <location>
        <begin position="127"/>
        <end position="231"/>
    </location>
</feature>
<keyword evidence="3" id="KW-1185">Reference proteome</keyword>
<feature type="compositionally biased region" description="Pro residues" evidence="1">
    <location>
        <begin position="186"/>
        <end position="207"/>
    </location>
</feature>
<evidence type="ECO:0000313" key="2">
    <source>
        <dbReference type="EMBL" id="CAK7346906.1"/>
    </source>
</evidence>
<feature type="region of interest" description="Disordered" evidence="1">
    <location>
        <begin position="375"/>
        <end position="398"/>
    </location>
</feature>
<proteinExistence type="predicted"/>
<feature type="region of interest" description="Disordered" evidence="1">
    <location>
        <begin position="1438"/>
        <end position="1541"/>
    </location>
</feature>
<feature type="compositionally biased region" description="Low complexity" evidence="1">
    <location>
        <begin position="1514"/>
        <end position="1523"/>
    </location>
</feature>
<dbReference type="PANTHER" id="PTHR46156">
    <property type="entry name" value="CCCH ZINGC FINGER"/>
    <property type="match status" value="1"/>
</dbReference>
<comment type="caution">
    <text evidence="2">The sequence shown here is derived from an EMBL/GenBank/DDBJ whole genome shotgun (WGS) entry which is preliminary data.</text>
</comment>
<organism evidence="2 3">
    <name type="scientific">Dovyalis caffra</name>
    <dbReference type="NCBI Taxonomy" id="77055"/>
    <lineage>
        <taxon>Eukaryota</taxon>
        <taxon>Viridiplantae</taxon>
        <taxon>Streptophyta</taxon>
        <taxon>Embryophyta</taxon>
        <taxon>Tracheophyta</taxon>
        <taxon>Spermatophyta</taxon>
        <taxon>Magnoliopsida</taxon>
        <taxon>eudicotyledons</taxon>
        <taxon>Gunneridae</taxon>
        <taxon>Pentapetalae</taxon>
        <taxon>rosids</taxon>
        <taxon>fabids</taxon>
        <taxon>Malpighiales</taxon>
        <taxon>Salicaceae</taxon>
        <taxon>Flacourtieae</taxon>
        <taxon>Dovyalis</taxon>
    </lineage>
</organism>
<feature type="compositionally biased region" description="Basic and acidic residues" evidence="1">
    <location>
        <begin position="426"/>
        <end position="463"/>
    </location>
</feature>
<name>A0AAV1S8X7_9ROSI</name>
<evidence type="ECO:0000256" key="1">
    <source>
        <dbReference type="SAM" id="MobiDB-lite"/>
    </source>
</evidence>
<gene>
    <name evidence="2" type="ORF">DCAF_LOCUS19585</name>
</gene>
<accession>A0AAV1S8X7</accession>
<feature type="compositionally biased region" description="Basic and acidic residues" evidence="1">
    <location>
        <begin position="210"/>
        <end position="231"/>
    </location>
</feature>
<feature type="compositionally biased region" description="Basic and acidic residues" evidence="1">
    <location>
        <begin position="1526"/>
        <end position="1540"/>
    </location>
</feature>
<dbReference type="PANTHER" id="PTHR46156:SF1">
    <property type="entry name" value="ZINC FINGER CCCH DOMAIN-CONTAINING PROTEIN 3"/>
    <property type="match status" value="1"/>
</dbReference>
<feature type="compositionally biased region" description="Pro residues" evidence="1">
    <location>
        <begin position="163"/>
        <end position="172"/>
    </location>
</feature>
<feature type="compositionally biased region" description="Basic and acidic residues" evidence="1">
    <location>
        <begin position="375"/>
        <end position="386"/>
    </location>
</feature>
<sequence length="1802" mass="196242">MRRDRLLFWSYEKGQRLSHKLLNSFLVAFETKPMLKNKGPFSLGLNAYLIILKKGKERGNQLESKGRSIRQEIPSSHFIQPQVIDDGRVMEKEEIKTILKPAAIAKRRPATLSVFPSTETKPAVSYDHNARAHRKSKGRRIATTHMDPRSSYFHRTKYANHPSPTPPPPPRYPSNLNFHHHSNFLAPPPPPPPQQLRPPQTPPPPPVSHQFDDDRQPRRRLPEFNPRVHEPRPDFRVLRDDRQTRHVLVSNPNPNSRFIQDCSVVIDRESEHYHRRGEFGSNSDRSSSSDFRTVSNQLRGFESNSGNFENRRRLNYDYHEKGSDNQRWFHDREVIGEPRDSLIEFGSNEIGDGENRIVTGKREHYRCREGNLELERHGGKRSREGSYEFNRTPRKQVQKKSALLRLQQPNYRNREDERVPYSSYVDDTKSSSFRGKDQESGFFRGKDKDKVSYTDRGMGEGAREGSPVELDVSFKSNSLVAKAIVTSTSSSAGASETNLTPRNSKVRKVLVPAKDKDSLNSSTNKPNKVAVGLDKAVSVANRASSSDKELKKSKEGFTASGITNVRDGSSPLLKNRAEMPMKRTVPVRSGTNLVSGKTSSLKGGKKKKVVKRVVKKVVNHNLTSSSSQPTKTCDEPVKTDSFAHNPIEPIDPDKAATVADIVDSQPCLNEATVIPENDKVEGFEKFMETGHVGTGTDSGNLSVFNINGKKSCSASLLDYSIQEETKFGECVVNGDFAKGLHAIANTDNSLTKSIGETMSSDIGGVEDVSKQPCQNGDSFFLENDAVRGSFKVLDYIEGNTDIGSLSSEKMIIHESPMNTCMPTMGLDTALMNSQERTMVSDMGTSDIGSKESCRNQGSPLAGNGIADLLQSASFPVLSDRSFSVSISGETGIQNAVILANQGAGSILGSPNRCTNSEEINISTHGTGDDIGEQLSQDGVTKILQGVSIGRSLDTKVSTGGSEEDATDIKKNDKNIEMPKVDLSRTDLSDMRLEPENLVTSTTAHWVDTTLRLCFEDSAAAECTFSAAQFVDVGAQSCSNAASALHEGSLTDVSAVKVSARRSADVGPNGVSPRIEKNRKSSAPQLEFYPPVEFDADKRPIFAGNSTSGMEVPSNAGDGLTLTEEEVVVSDMDSLCTSDMLPGQKGVTASLVNGSAGEHLSTVASVKDAFEDDGLIDVQSDLAVEELAVTEVTSHSQVVSGGEDVINATPVMVGGSNQNDSMDIVVGEGDKMDIDAAEEQTVIYSGSPQCQIPSKSQTQDLDEKLLGTDVEDGDFYGVKNGSPCISNNLSSFVDGSGVSTTNSGDELMEFVPETLSDRGCPETLPDVGTSLSQNSVEKLHGNDDKIPADRPASYVGSNSSTCTTSSQSGKIVLKLDHAVEVDQLLTGKTGHLLSQDSKITTQMQNAMSLELHGRKNQNSRAVSKIYPGRSSFVFTASKSTASSSHISKTRTWHRTDNSSDSAPPANKAFSSTVPTQMQFPRKANKSQSTSYIRKGNSLVRKPISVAQSPGPHGLSSSVSQLNSSGTDEPKKSAGSDTRNDIVDPLNVARKGGMNASFERPRTPPLPSVPKIPNQATNPLGVCVSSPLAEHLHPLSTETATGPAKSMESNDVQKCSDDVLKISESPVTQNSQINKLECHSDLNDDNKMVLANFKSLTYVKRKSNQLVATSNPCVSSVQNAHNKSSSDSYYKRRKNQLIRTSLESQVKQTTSIPDESLNSEGQTALNSFFSRSFSKRRLRKGEVTLAVAAAERKKREQRGAVHVASPTKSRNSSSRKLAQYGAALNLQWFWSADVSIENAFSVLA</sequence>